<protein>
    <submittedName>
        <fullName evidence="2">Uncharacterized protein</fullName>
    </submittedName>
</protein>
<evidence type="ECO:0000313" key="1">
    <source>
        <dbReference type="EMBL" id="SON84510.1"/>
    </source>
</evidence>
<dbReference type="AlphaFoldDB" id="A0AB38E4Y8"/>
<dbReference type="Proteomes" id="UP000234181">
    <property type="component" value="Unassembled WGS sequence"/>
</dbReference>
<accession>A0AB38E4Y8</accession>
<dbReference type="Proteomes" id="UP000234166">
    <property type="component" value="Unassembled WGS sequence"/>
</dbReference>
<organism evidence="2 3">
    <name type="scientific">Xanthomonas campestris pv. phaseoli</name>
    <dbReference type="NCBI Taxonomy" id="317013"/>
    <lineage>
        <taxon>Bacteria</taxon>
        <taxon>Pseudomonadati</taxon>
        <taxon>Pseudomonadota</taxon>
        <taxon>Gammaproteobacteria</taxon>
        <taxon>Lysobacterales</taxon>
        <taxon>Lysobacteraceae</taxon>
        <taxon>Xanthomonas</taxon>
    </lineage>
</organism>
<proteinExistence type="predicted"/>
<comment type="caution">
    <text evidence="2">The sequence shown here is derived from an EMBL/GenBank/DDBJ whole genome shotgun (WGS) entry which is preliminary data.</text>
</comment>
<evidence type="ECO:0000313" key="3">
    <source>
        <dbReference type="Proteomes" id="UP000234166"/>
    </source>
</evidence>
<name>A0AB38E4Y8_XANCH</name>
<dbReference type="EMBL" id="OCYT01000115">
    <property type="protein sequence ID" value="SON84510.1"/>
    <property type="molecule type" value="Genomic_DNA"/>
</dbReference>
<dbReference type="EMBL" id="OCYS01000110">
    <property type="protein sequence ID" value="SON91261.1"/>
    <property type="molecule type" value="Genomic_DNA"/>
</dbReference>
<keyword evidence="4" id="KW-1185">Reference proteome</keyword>
<evidence type="ECO:0000313" key="4">
    <source>
        <dbReference type="Proteomes" id="UP000234181"/>
    </source>
</evidence>
<evidence type="ECO:0000313" key="2">
    <source>
        <dbReference type="EMBL" id="SON91261.1"/>
    </source>
</evidence>
<gene>
    <name evidence="1" type="ORF">XAP6984_580072</name>
    <name evidence="2" type="ORF">XAP7430_540073</name>
</gene>
<sequence length="98" mass="10788">MQRCQCPQRLKHLRRAHIAGMDDLRAALERGKRLGPEQAVRIGDHADSRGGARLAVTAFAHDHQDDLLLDDVLCACRPAVIDAIATEWEHNNANDASA</sequence>
<reference evidence="3 4" key="1">
    <citation type="submission" date="2017-10" db="EMBL/GenBank/DDBJ databases">
        <authorList>
            <person name="Regsiter A."/>
            <person name="William W."/>
        </authorList>
    </citation>
    <scope>NUCLEOTIDE SEQUENCE [LARGE SCALE GENOMIC DNA]</scope>
    <source>
        <strain evidence="1 4">CFBP6984</strain>
        <strain evidence="2 3">CFBP7430</strain>
    </source>
</reference>